<dbReference type="Proteomes" id="UP001249851">
    <property type="component" value="Unassembled WGS sequence"/>
</dbReference>
<protein>
    <recommendedName>
        <fullName evidence="1">UBA domain-containing protein</fullName>
    </recommendedName>
</protein>
<feature type="domain" description="UBA" evidence="1">
    <location>
        <begin position="1"/>
        <end position="41"/>
    </location>
</feature>
<gene>
    <name evidence="2" type="ORF">P5673_015785</name>
</gene>
<proteinExistence type="predicted"/>
<keyword evidence="3" id="KW-1185">Reference proteome</keyword>
<dbReference type="EMBL" id="JARQWQ010000033">
    <property type="protein sequence ID" value="KAK2561298.1"/>
    <property type="molecule type" value="Genomic_DNA"/>
</dbReference>
<name>A0AAD9QH84_ACRCE</name>
<evidence type="ECO:0000259" key="1">
    <source>
        <dbReference type="PROSITE" id="PS50030"/>
    </source>
</evidence>
<dbReference type="Gene3D" id="1.10.8.10">
    <property type="entry name" value="DNA helicase RuvA subunit, C-terminal domain"/>
    <property type="match status" value="1"/>
</dbReference>
<dbReference type="InterPro" id="IPR015940">
    <property type="entry name" value="UBA"/>
</dbReference>
<accession>A0AAD9QH84</accession>
<evidence type="ECO:0000313" key="2">
    <source>
        <dbReference type="EMBL" id="KAK2561298.1"/>
    </source>
</evidence>
<dbReference type="SUPFAM" id="SSF46934">
    <property type="entry name" value="UBA-like"/>
    <property type="match status" value="1"/>
</dbReference>
<dbReference type="PROSITE" id="PS50030">
    <property type="entry name" value="UBA"/>
    <property type="match status" value="1"/>
</dbReference>
<evidence type="ECO:0000313" key="3">
    <source>
        <dbReference type="Proteomes" id="UP001249851"/>
    </source>
</evidence>
<reference evidence="2" key="2">
    <citation type="journal article" date="2023" name="Science">
        <title>Genomic signatures of disease resistance in endangered staghorn corals.</title>
        <authorList>
            <person name="Vollmer S.V."/>
            <person name="Selwyn J.D."/>
            <person name="Despard B.A."/>
            <person name="Roesel C.L."/>
        </authorList>
    </citation>
    <scope>NUCLEOTIDE SEQUENCE</scope>
    <source>
        <strain evidence="2">K2</strain>
    </source>
</reference>
<comment type="caution">
    <text evidence="2">The sequence shown here is derived from an EMBL/GenBank/DDBJ whole genome shotgun (WGS) entry which is preliminary data.</text>
</comment>
<reference evidence="2" key="1">
    <citation type="journal article" date="2023" name="G3 (Bethesda)">
        <title>Whole genome assembly and annotation of the endangered Caribbean coral Acropora cervicornis.</title>
        <authorList>
            <person name="Selwyn J.D."/>
            <person name="Vollmer S.V."/>
        </authorList>
    </citation>
    <scope>NUCLEOTIDE SEQUENCE</scope>
    <source>
        <strain evidence="2">K2</strain>
    </source>
</reference>
<dbReference type="AlphaFoldDB" id="A0AAD9QH84"/>
<sequence>MADEMNIDELLLGLASMGFEFEDCQLALEAGNKTLESAVEW</sequence>
<organism evidence="2 3">
    <name type="scientific">Acropora cervicornis</name>
    <name type="common">Staghorn coral</name>
    <dbReference type="NCBI Taxonomy" id="6130"/>
    <lineage>
        <taxon>Eukaryota</taxon>
        <taxon>Metazoa</taxon>
        <taxon>Cnidaria</taxon>
        <taxon>Anthozoa</taxon>
        <taxon>Hexacorallia</taxon>
        <taxon>Scleractinia</taxon>
        <taxon>Astrocoeniina</taxon>
        <taxon>Acroporidae</taxon>
        <taxon>Acropora</taxon>
    </lineage>
</organism>
<dbReference type="InterPro" id="IPR009060">
    <property type="entry name" value="UBA-like_sf"/>
</dbReference>